<sequence>MKALKKVKSDLDKKFQKVLATPASFDFFVAIHDFIEHIELNPSLSRDLLSRIKANRELNIPTKYGYLKQIYQGLEDADNKSDVDLGHARYAVCTELNRIRNKDVSESNSFWKKREVSRRLTSEIYARLSLDSA</sequence>
<dbReference type="STRING" id="1798653.A3G64_00825"/>
<evidence type="ECO:0000313" key="2">
    <source>
        <dbReference type="Proteomes" id="UP000179281"/>
    </source>
</evidence>
<dbReference type="Proteomes" id="UP000179281">
    <property type="component" value="Unassembled WGS sequence"/>
</dbReference>
<organism evidence="1 2">
    <name type="scientific">Candidatus Liptonbacteria bacterium RIFCSPLOWO2_12_FULL_60_15</name>
    <dbReference type="NCBI Taxonomy" id="1798653"/>
    <lineage>
        <taxon>Bacteria</taxon>
        <taxon>Candidatus Liptoniibacteriota</taxon>
    </lineage>
</organism>
<name>A0A1G2CJR2_9BACT</name>
<gene>
    <name evidence="1" type="ORF">A3G64_00825</name>
</gene>
<dbReference type="EMBL" id="MHLD01000045">
    <property type="protein sequence ID" value="OGZ01452.1"/>
    <property type="molecule type" value="Genomic_DNA"/>
</dbReference>
<protein>
    <submittedName>
        <fullName evidence="1">Uncharacterized protein</fullName>
    </submittedName>
</protein>
<proteinExistence type="predicted"/>
<dbReference type="AlphaFoldDB" id="A0A1G2CJR2"/>
<evidence type="ECO:0000313" key="1">
    <source>
        <dbReference type="EMBL" id="OGZ01452.1"/>
    </source>
</evidence>
<comment type="caution">
    <text evidence="1">The sequence shown here is derived from an EMBL/GenBank/DDBJ whole genome shotgun (WGS) entry which is preliminary data.</text>
</comment>
<accession>A0A1G2CJR2</accession>
<reference evidence="1 2" key="1">
    <citation type="journal article" date="2016" name="Nat. Commun.">
        <title>Thousands of microbial genomes shed light on interconnected biogeochemical processes in an aquifer system.</title>
        <authorList>
            <person name="Anantharaman K."/>
            <person name="Brown C.T."/>
            <person name="Hug L.A."/>
            <person name="Sharon I."/>
            <person name="Castelle C.J."/>
            <person name="Probst A.J."/>
            <person name="Thomas B.C."/>
            <person name="Singh A."/>
            <person name="Wilkins M.J."/>
            <person name="Karaoz U."/>
            <person name="Brodie E.L."/>
            <person name="Williams K.H."/>
            <person name="Hubbard S.S."/>
            <person name="Banfield J.F."/>
        </authorList>
    </citation>
    <scope>NUCLEOTIDE SEQUENCE [LARGE SCALE GENOMIC DNA]</scope>
</reference>